<sequence length="150" mass="16992">MTNQMATTMLYPAVWPDMETKVFCHPGSVVPRLRETVRESFFAARRQLQRIRNSIAEVPGTAYFIEESISGSGARQQLYRLSDPLDETAEYVVVSAVQAMWSGPETYIFKANPDGDVVGWSELTGSFQGDLDHQRALREAGYRVVRHDEF</sequence>
<dbReference type="AlphaFoldDB" id="A0A0F9PCX5"/>
<comment type="caution">
    <text evidence="1">The sequence shown here is derived from an EMBL/GenBank/DDBJ whole genome shotgun (WGS) entry which is preliminary data.</text>
</comment>
<name>A0A0F9PCX5_9ZZZZ</name>
<protein>
    <submittedName>
        <fullName evidence="1">Uncharacterized protein</fullName>
    </submittedName>
</protein>
<proteinExistence type="predicted"/>
<organism evidence="1">
    <name type="scientific">marine sediment metagenome</name>
    <dbReference type="NCBI Taxonomy" id="412755"/>
    <lineage>
        <taxon>unclassified sequences</taxon>
        <taxon>metagenomes</taxon>
        <taxon>ecological metagenomes</taxon>
    </lineage>
</organism>
<gene>
    <name evidence="1" type="ORF">LCGC14_0916520</name>
</gene>
<evidence type="ECO:0000313" key="1">
    <source>
        <dbReference type="EMBL" id="KKN22317.1"/>
    </source>
</evidence>
<dbReference type="EMBL" id="LAZR01003072">
    <property type="protein sequence ID" value="KKN22317.1"/>
    <property type="molecule type" value="Genomic_DNA"/>
</dbReference>
<accession>A0A0F9PCX5</accession>
<reference evidence="1" key="1">
    <citation type="journal article" date="2015" name="Nature">
        <title>Complex archaea that bridge the gap between prokaryotes and eukaryotes.</title>
        <authorList>
            <person name="Spang A."/>
            <person name="Saw J.H."/>
            <person name="Jorgensen S.L."/>
            <person name="Zaremba-Niedzwiedzka K."/>
            <person name="Martijn J."/>
            <person name="Lind A.E."/>
            <person name="van Eijk R."/>
            <person name="Schleper C."/>
            <person name="Guy L."/>
            <person name="Ettema T.J."/>
        </authorList>
    </citation>
    <scope>NUCLEOTIDE SEQUENCE</scope>
</reference>